<evidence type="ECO:0000313" key="2">
    <source>
        <dbReference type="Proteomes" id="UP000196573"/>
    </source>
</evidence>
<dbReference type="AlphaFoldDB" id="A0A1X7AM30"/>
<sequence>MNNNIDWLKERKWKSTKNQWDTSVRLSSRKLLTFICLWLISTTVIAGFGDKYNNAHFTLANPALHCLQGLAKGDNHYACDPRALNCKKQHLVCKDCVDDYMKSHALKERSSLVTCSVCSEFSPARASNNADATEQEIFQPSYKLSTAPPSWFESELNSQQVFCGNAKYGCNWQGAFSQLERHQAECAKKSIKCETCKRSYLHEYSERHQQTHSEQVDCELCGVSVPEHELDNHFRFHCQAVGVQPLWKQITDGTIEVESLPYPHALAHSVRSYFQLNQVMPLMKVGSVPMRRELPLCENCQQATRKSRQNATTETIAENLPCPGCFHPMRKKHTETLPDDMHQSAVLLKIAQARSGGRLNDITARFTSALEVDRGLYYWRYTADGKSVGTYLNNLDRGRVILTLHQTGQTSRSLDVKCETRQVSHMDSQILLISDSLEGGNRISHRITIGATPDKPIEKHEILPDFSFDPAVVVQISDRGEISQSPWQKKQLQGEIINWSIPDASQQFLFLEELGWPFEDVIQSHEFVSGGNRMRLSITRKEQSPWLGLRIDYSPEDKEKGIQDTLYSVVLRYGGESWHIYHQNRDKAVSVNISGGMNWLVLGDLMRTSTDDKLDISLYPLFTDLSYKNNSLELKVSPQSFLMPEGITQSGMLLNDFIQSETVMVGGQPFDAAIRADAYTRQVPYAAWSWNPEKQDLDKMLNQGDDGFTLLPNNGICQIRKNHAIPRSRQDTYIEKIDVPPFTIEPLLGGQTVGKFVQGVNTAPHSESEHDGMTQLLVHNKGDDVEVLTQQMTDLTTDENEEEDTAL</sequence>
<dbReference type="RefSeq" id="WP_133060481.1">
    <property type="nucleotide sequence ID" value="NZ_CBCSCN010000003.1"/>
</dbReference>
<reference evidence="1 2" key="1">
    <citation type="submission" date="2017-03" db="EMBL/GenBank/DDBJ databases">
        <authorList>
            <person name="Afonso C.L."/>
            <person name="Miller P.J."/>
            <person name="Scott M.A."/>
            <person name="Spackman E."/>
            <person name="Goraichik I."/>
            <person name="Dimitrov K.M."/>
            <person name="Suarez D.L."/>
            <person name="Swayne D.E."/>
        </authorList>
    </citation>
    <scope>NUCLEOTIDE SEQUENCE [LARGE SCALE GENOMIC DNA]</scope>
    <source>
        <strain evidence="1">SB41UT1</strain>
    </source>
</reference>
<dbReference type="PANTHER" id="PTHR10131">
    <property type="entry name" value="TNF RECEPTOR ASSOCIATED FACTOR"/>
    <property type="match status" value="1"/>
</dbReference>
<accession>A0A1X7AM30</accession>
<keyword evidence="2" id="KW-1185">Reference proteome</keyword>
<dbReference type="InterPro" id="IPR013083">
    <property type="entry name" value="Znf_RING/FYVE/PHD"/>
</dbReference>
<evidence type="ECO:0000313" key="1">
    <source>
        <dbReference type="EMBL" id="SMA46950.1"/>
    </source>
</evidence>
<dbReference type="PANTHER" id="PTHR10131:SF94">
    <property type="entry name" value="TNF RECEPTOR-ASSOCIATED FACTOR 4"/>
    <property type="match status" value="1"/>
</dbReference>
<name>A0A1X7AM30_9GAMM</name>
<dbReference type="EMBL" id="FWPT01000005">
    <property type="protein sequence ID" value="SMA46950.1"/>
    <property type="molecule type" value="Genomic_DNA"/>
</dbReference>
<dbReference type="SUPFAM" id="SSF49599">
    <property type="entry name" value="TRAF domain-like"/>
    <property type="match status" value="1"/>
</dbReference>
<organism evidence="1 2">
    <name type="scientific">Parendozoicomonas haliclonae</name>
    <dbReference type="NCBI Taxonomy" id="1960125"/>
    <lineage>
        <taxon>Bacteria</taxon>
        <taxon>Pseudomonadati</taxon>
        <taxon>Pseudomonadota</taxon>
        <taxon>Gammaproteobacteria</taxon>
        <taxon>Oceanospirillales</taxon>
        <taxon>Endozoicomonadaceae</taxon>
        <taxon>Parendozoicomonas</taxon>
    </lineage>
</organism>
<dbReference type="Gene3D" id="3.30.40.10">
    <property type="entry name" value="Zinc/RING finger domain, C3HC4 (zinc finger)"/>
    <property type="match status" value="1"/>
</dbReference>
<protein>
    <submittedName>
        <fullName evidence="1">Uncharacterized protein</fullName>
    </submittedName>
</protein>
<dbReference type="Proteomes" id="UP000196573">
    <property type="component" value="Unassembled WGS sequence"/>
</dbReference>
<proteinExistence type="predicted"/>
<gene>
    <name evidence="1" type="ORF">EHSB41UT_02257</name>
</gene>